<name>A0A7Y2RBX5_9HYPH</name>
<protein>
    <submittedName>
        <fullName evidence="1">CopG family transcriptional regulator</fullName>
    </submittedName>
</protein>
<evidence type="ECO:0000313" key="2">
    <source>
        <dbReference type="Proteomes" id="UP000530654"/>
    </source>
</evidence>
<dbReference type="OrthoDB" id="7950490at2"/>
<dbReference type="RefSeq" id="WP_162116167.1">
    <property type="nucleotide sequence ID" value="NZ_JAAEAB010000005.1"/>
</dbReference>
<organism evidence="1 2">
    <name type="scientific">Rhizobium laguerreae</name>
    <dbReference type="NCBI Taxonomy" id="1076926"/>
    <lineage>
        <taxon>Bacteria</taxon>
        <taxon>Pseudomonadati</taxon>
        <taxon>Pseudomonadota</taxon>
        <taxon>Alphaproteobacteria</taxon>
        <taxon>Hyphomicrobiales</taxon>
        <taxon>Rhizobiaceae</taxon>
        <taxon>Rhizobium/Agrobacterium group</taxon>
        <taxon>Rhizobium</taxon>
    </lineage>
</organism>
<evidence type="ECO:0000313" key="1">
    <source>
        <dbReference type="EMBL" id="NNH68146.1"/>
    </source>
</evidence>
<dbReference type="Proteomes" id="UP000530654">
    <property type="component" value="Unassembled WGS sequence"/>
</dbReference>
<proteinExistence type="predicted"/>
<sequence>MTMAAAAALLDDTAKRIADISPADLQTILRRAALRLRSADAVSFDDNVEEALRDLAGDFDVTRNDMVRYIVREWLEQNAYLPMQVLDEDGEVEGTA</sequence>
<dbReference type="AlphaFoldDB" id="A0A7Y2RBX5"/>
<comment type="caution">
    <text evidence="1">The sequence shown here is derived from an EMBL/GenBank/DDBJ whole genome shotgun (WGS) entry which is preliminary data.</text>
</comment>
<gene>
    <name evidence="1" type="ORF">HLI17_33760</name>
</gene>
<reference evidence="1 2" key="1">
    <citation type="submission" date="2020-04" db="EMBL/GenBank/DDBJ databases">
        <title>Rhizobium bacterial biofertilizers improve the content of phenolic compounds of Lactuca sativa L. under non-saline and saline-stress conditions.</title>
        <authorList>
            <person name="Ayuso-Calles M."/>
            <person name="Garcia-Estevez I."/>
            <person name="Jimenez-Gomez A."/>
            <person name="Flores-Felix J.D."/>
            <person name="Escribano-Bailon M."/>
            <person name="Rivas R."/>
        </authorList>
    </citation>
    <scope>NUCLEOTIDE SEQUENCE [LARGE SCALE GENOMIC DNA]</scope>
    <source>
        <strain evidence="1 2">GPTR02</strain>
    </source>
</reference>
<dbReference type="EMBL" id="JABEQY010000064">
    <property type="protein sequence ID" value="NNH68146.1"/>
    <property type="molecule type" value="Genomic_DNA"/>
</dbReference>
<accession>A0A7Y2RBX5</accession>